<dbReference type="HOGENOM" id="CLU_3374882_0_0_5"/>
<protein>
    <submittedName>
        <fullName evidence="1">Uncharacterized protein</fullName>
    </submittedName>
</protein>
<dbReference type="AlphaFoldDB" id="Q2CHG1"/>
<keyword evidence="2" id="KW-1185">Reference proteome</keyword>
<evidence type="ECO:0000313" key="2">
    <source>
        <dbReference type="Proteomes" id="UP000003635"/>
    </source>
</evidence>
<proteinExistence type="predicted"/>
<gene>
    <name evidence="1" type="ORF">OG2516_18475</name>
</gene>
<comment type="caution">
    <text evidence="1">The sequence shown here is derived from an EMBL/GenBank/DDBJ whole genome shotgun (WGS) entry which is preliminary data.</text>
</comment>
<reference evidence="1 2" key="1">
    <citation type="journal article" date="2010" name="J. Bacteriol.">
        <title>Genome sequences of Oceanicola granulosus HTCC2516(T) and Oceanicola batsensis HTCC2597(TDelta).</title>
        <authorList>
            <person name="Thrash J.C."/>
            <person name="Cho J.C."/>
            <person name="Vergin K.L."/>
            <person name="Giovannoni S.J."/>
        </authorList>
    </citation>
    <scope>NUCLEOTIDE SEQUENCE [LARGE SCALE GENOMIC DNA]</scope>
    <source>
        <strain evidence="2">ATCC BAA-861 / DSM 15982 / KCTC 12143 / HTCC2516</strain>
    </source>
</reference>
<accession>Q2CHG1</accession>
<dbReference type="EMBL" id="AAOT01000006">
    <property type="protein sequence ID" value="EAR52078.1"/>
    <property type="molecule type" value="Genomic_DNA"/>
</dbReference>
<dbReference type="Proteomes" id="UP000003635">
    <property type="component" value="Unassembled WGS sequence"/>
</dbReference>
<name>Q2CHG1_OCEGH</name>
<evidence type="ECO:0000313" key="1">
    <source>
        <dbReference type="EMBL" id="EAR52078.1"/>
    </source>
</evidence>
<sequence>MPVTLTSEISCTSFAASLVPLARSQISSDCERLS</sequence>
<organism evidence="1 2">
    <name type="scientific">Oceanicola granulosus (strain ATCC BAA-861 / DSM 15982 / KCTC 12143 / HTCC2516)</name>
    <dbReference type="NCBI Taxonomy" id="314256"/>
    <lineage>
        <taxon>Bacteria</taxon>
        <taxon>Pseudomonadati</taxon>
        <taxon>Pseudomonadota</taxon>
        <taxon>Alphaproteobacteria</taxon>
        <taxon>Rhodobacterales</taxon>
        <taxon>Roseobacteraceae</taxon>
        <taxon>Oceanicola</taxon>
    </lineage>
</organism>